<dbReference type="Gene3D" id="3.30.60.20">
    <property type="match status" value="1"/>
</dbReference>
<dbReference type="AlphaFoldDB" id="A0A3L8SMZ3"/>
<dbReference type="PROSITE" id="PS50081">
    <property type="entry name" value="ZF_DAG_PE_2"/>
    <property type="match status" value="1"/>
</dbReference>
<evidence type="ECO:0000313" key="5">
    <source>
        <dbReference type="Proteomes" id="UP000276834"/>
    </source>
</evidence>
<keyword evidence="1" id="KW-0479">Metal-binding</keyword>
<name>A0A3L8SMZ3_CHLGU</name>
<sequence>MSADPSPSPIPGPPRGLGWGWGECIPPQDPLEAGGGMRVTWVAGVPRSAEEMDPKCPQDLEAPPAHTFKMTSFKKVKACGICRQAITRQGSTCRGCKLSCHTKCQAKVRPVP</sequence>
<gene>
    <name evidence="4" type="ORF">DV515_00005589</name>
</gene>
<organism evidence="4 5">
    <name type="scientific">Chloebia gouldiae</name>
    <name type="common">Gouldian finch</name>
    <name type="synonym">Erythrura gouldiae</name>
    <dbReference type="NCBI Taxonomy" id="44316"/>
    <lineage>
        <taxon>Eukaryota</taxon>
        <taxon>Metazoa</taxon>
        <taxon>Chordata</taxon>
        <taxon>Craniata</taxon>
        <taxon>Vertebrata</taxon>
        <taxon>Euteleostomi</taxon>
        <taxon>Archelosauria</taxon>
        <taxon>Archosauria</taxon>
        <taxon>Dinosauria</taxon>
        <taxon>Saurischia</taxon>
        <taxon>Theropoda</taxon>
        <taxon>Coelurosauria</taxon>
        <taxon>Aves</taxon>
        <taxon>Neognathae</taxon>
        <taxon>Neoaves</taxon>
        <taxon>Telluraves</taxon>
        <taxon>Australaves</taxon>
        <taxon>Passeriformes</taxon>
        <taxon>Passeroidea</taxon>
        <taxon>Passeridae</taxon>
        <taxon>Chloebia</taxon>
    </lineage>
</organism>
<evidence type="ECO:0000256" key="2">
    <source>
        <dbReference type="ARBA" id="ARBA00022833"/>
    </source>
</evidence>
<feature type="domain" description="Phorbol-ester/DAG-type" evidence="3">
    <location>
        <begin position="65"/>
        <end position="112"/>
    </location>
</feature>
<dbReference type="SUPFAM" id="SSF57889">
    <property type="entry name" value="Cysteine-rich domain"/>
    <property type="match status" value="1"/>
</dbReference>
<keyword evidence="5" id="KW-1185">Reference proteome</keyword>
<dbReference type="EMBL" id="QUSF01000012">
    <property type="protein sequence ID" value="RLW04773.1"/>
    <property type="molecule type" value="Genomic_DNA"/>
</dbReference>
<evidence type="ECO:0000259" key="3">
    <source>
        <dbReference type="PROSITE" id="PS50081"/>
    </source>
</evidence>
<dbReference type="GO" id="GO:0046872">
    <property type="term" value="F:metal ion binding"/>
    <property type="evidence" value="ECO:0007669"/>
    <property type="project" value="UniProtKB-KW"/>
</dbReference>
<accession>A0A3L8SMZ3</accession>
<dbReference type="InterPro" id="IPR002219">
    <property type="entry name" value="PKC_DAG/PE"/>
</dbReference>
<proteinExistence type="predicted"/>
<evidence type="ECO:0000313" key="4">
    <source>
        <dbReference type="EMBL" id="RLW04773.1"/>
    </source>
</evidence>
<protein>
    <recommendedName>
        <fullName evidence="3">Phorbol-ester/DAG-type domain-containing protein</fullName>
    </recommendedName>
</protein>
<dbReference type="Pfam" id="PF00130">
    <property type="entry name" value="C1_1"/>
    <property type="match status" value="1"/>
</dbReference>
<keyword evidence="2" id="KW-0862">Zinc</keyword>
<dbReference type="InterPro" id="IPR046349">
    <property type="entry name" value="C1-like_sf"/>
</dbReference>
<dbReference type="Proteomes" id="UP000276834">
    <property type="component" value="Unassembled WGS sequence"/>
</dbReference>
<dbReference type="OrthoDB" id="8783038at2759"/>
<evidence type="ECO:0000256" key="1">
    <source>
        <dbReference type="ARBA" id="ARBA00022723"/>
    </source>
</evidence>
<comment type="caution">
    <text evidence="4">The sequence shown here is derived from an EMBL/GenBank/DDBJ whole genome shotgun (WGS) entry which is preliminary data.</text>
</comment>
<reference evidence="4 5" key="1">
    <citation type="journal article" date="2018" name="Proc. R. Soc. B">
        <title>A non-coding region near Follistatin controls head colour polymorphism in the Gouldian finch.</title>
        <authorList>
            <person name="Toomey M.B."/>
            <person name="Marques C.I."/>
            <person name="Andrade P."/>
            <person name="Araujo P.M."/>
            <person name="Sabatino S."/>
            <person name="Gazda M.A."/>
            <person name="Afonso S."/>
            <person name="Lopes R.J."/>
            <person name="Corbo J.C."/>
            <person name="Carneiro M."/>
        </authorList>
    </citation>
    <scope>NUCLEOTIDE SEQUENCE [LARGE SCALE GENOMIC DNA]</scope>
    <source>
        <strain evidence="4">Red01</strain>
        <tissue evidence="4">Muscle</tissue>
    </source>
</reference>